<feature type="region of interest" description="Disordered" evidence="1">
    <location>
        <begin position="188"/>
        <end position="209"/>
    </location>
</feature>
<evidence type="ECO:0000313" key="3">
    <source>
        <dbReference type="EMBL" id="KOB65367.1"/>
    </source>
</evidence>
<dbReference type="Proteomes" id="UP000037510">
    <property type="component" value="Unassembled WGS sequence"/>
</dbReference>
<evidence type="ECO:0000313" key="4">
    <source>
        <dbReference type="Proteomes" id="UP000037510"/>
    </source>
</evidence>
<dbReference type="EMBL" id="JTDY01007216">
    <property type="protein sequence ID" value="KOB65367.1"/>
    <property type="molecule type" value="Genomic_DNA"/>
</dbReference>
<feature type="non-terminal residue" evidence="3">
    <location>
        <position position="235"/>
    </location>
</feature>
<accession>A0A0L7KQ01</accession>
<dbReference type="InterPro" id="IPR031970">
    <property type="entry name" value="Anillin_N"/>
</dbReference>
<reference evidence="3 4" key="1">
    <citation type="journal article" date="2015" name="Genome Biol. Evol.">
        <title>The genome of winter moth (Operophtera brumata) provides a genomic perspective on sexual dimorphism and phenology.</title>
        <authorList>
            <person name="Derks M.F."/>
            <person name="Smit S."/>
            <person name="Salis L."/>
            <person name="Schijlen E."/>
            <person name="Bossers A."/>
            <person name="Mateman C."/>
            <person name="Pijl A.S."/>
            <person name="de Ridder D."/>
            <person name="Groenen M.A."/>
            <person name="Visser M.E."/>
            <person name="Megens H.J."/>
        </authorList>
    </citation>
    <scope>NUCLEOTIDE SEQUENCE [LARGE SCALE GENOMIC DNA]</scope>
    <source>
        <strain evidence="3">WM2013NL</strain>
        <tissue evidence="3">Head and thorax</tissue>
    </source>
</reference>
<keyword evidence="4" id="KW-1185">Reference proteome</keyword>
<feature type="region of interest" description="Disordered" evidence="1">
    <location>
        <begin position="1"/>
        <end position="111"/>
    </location>
</feature>
<dbReference type="STRING" id="104452.A0A0L7KQ01"/>
<comment type="caution">
    <text evidence="3">The sequence shown here is derived from an EMBL/GenBank/DDBJ whole genome shotgun (WGS) entry which is preliminary data.</text>
</comment>
<gene>
    <name evidence="3" type="ORF">OBRU01_22847</name>
</gene>
<feature type="domain" description="Anillin N-terminal" evidence="2">
    <location>
        <begin position="178"/>
        <end position="234"/>
    </location>
</feature>
<protein>
    <submittedName>
        <fullName evidence="3">Anillin/rhotekin (Rtkn)</fullName>
    </submittedName>
</protein>
<feature type="compositionally biased region" description="Polar residues" evidence="1">
    <location>
        <begin position="54"/>
        <end position="83"/>
    </location>
</feature>
<feature type="compositionally biased region" description="Basic and acidic residues" evidence="1">
    <location>
        <begin position="8"/>
        <end position="21"/>
    </location>
</feature>
<organism evidence="3 4">
    <name type="scientific">Operophtera brumata</name>
    <name type="common">Winter moth</name>
    <name type="synonym">Phalaena brumata</name>
    <dbReference type="NCBI Taxonomy" id="104452"/>
    <lineage>
        <taxon>Eukaryota</taxon>
        <taxon>Metazoa</taxon>
        <taxon>Ecdysozoa</taxon>
        <taxon>Arthropoda</taxon>
        <taxon>Hexapoda</taxon>
        <taxon>Insecta</taxon>
        <taxon>Pterygota</taxon>
        <taxon>Neoptera</taxon>
        <taxon>Endopterygota</taxon>
        <taxon>Lepidoptera</taxon>
        <taxon>Glossata</taxon>
        <taxon>Ditrysia</taxon>
        <taxon>Geometroidea</taxon>
        <taxon>Geometridae</taxon>
        <taxon>Larentiinae</taxon>
        <taxon>Operophtera</taxon>
    </lineage>
</organism>
<evidence type="ECO:0000256" key="1">
    <source>
        <dbReference type="SAM" id="MobiDB-lite"/>
    </source>
</evidence>
<dbReference type="AlphaFoldDB" id="A0A0L7KQ01"/>
<proteinExistence type="predicted"/>
<dbReference type="Pfam" id="PF16018">
    <property type="entry name" value="Anillin_N"/>
    <property type="match status" value="1"/>
</dbReference>
<sequence length="235" mass="26162">MDPFTQRMLERARARQEKIDQKLANSGQAVAKRKPLTENINKSETSPSKPPAKTSRSSITSAITPAKNTRSSILSPRKSSTEPSKAITPVKAANRRSSTQKSDQLVVASPQRPRNDVIVTKNEFKSPKTGSMPRRNSDVSVEINIAHRNDIQIEVQSCMTSILFRCNKLIIKMCVSDNPSLSSPIHRTELNFHSETPPAPEPVRDEPTGKKKFGRLAALADQINNWEDDLSHHSF</sequence>
<feature type="compositionally biased region" description="Polar residues" evidence="1">
    <location>
        <begin position="38"/>
        <end position="47"/>
    </location>
</feature>
<evidence type="ECO:0000259" key="2">
    <source>
        <dbReference type="Pfam" id="PF16018"/>
    </source>
</evidence>
<name>A0A0L7KQ01_OPEBR</name>